<protein>
    <submittedName>
        <fullName evidence="3">DUF3365 domain-containing protein</fullName>
    </submittedName>
</protein>
<evidence type="ECO:0000259" key="2">
    <source>
        <dbReference type="Pfam" id="PF11845"/>
    </source>
</evidence>
<dbReference type="Pfam" id="PF11845">
    <property type="entry name" value="Tll0287-like"/>
    <property type="match status" value="1"/>
</dbReference>
<accession>A0A944DEW3</accession>
<dbReference type="RefSeq" id="WP_214363652.1">
    <property type="nucleotide sequence ID" value="NZ_JAEKFT010000036.1"/>
</dbReference>
<reference evidence="4" key="1">
    <citation type="journal article" date="2022" name="ISME J.">
        <title>Genetic and phylogenetic analysis of dissimilatory iodate-reducing bacteria identifies potential niches across the world's oceans.</title>
        <authorList>
            <person name="Reyes-Umana V."/>
            <person name="Henning Z."/>
            <person name="Lee K."/>
            <person name="Barnum T.P."/>
            <person name="Coates J.D."/>
        </authorList>
    </citation>
    <scope>NUCLEOTIDE SEQUENCE [LARGE SCALE GENOMIC DNA]</scope>
    <source>
        <strain evidence="4">IR12</strain>
    </source>
</reference>
<evidence type="ECO:0000313" key="3">
    <source>
        <dbReference type="EMBL" id="MBT0963721.1"/>
    </source>
</evidence>
<dbReference type="EMBL" id="JAEKFT010000036">
    <property type="protein sequence ID" value="MBT0963721.1"/>
    <property type="molecule type" value="Genomic_DNA"/>
</dbReference>
<keyword evidence="4" id="KW-1185">Reference proteome</keyword>
<comment type="caution">
    <text evidence="3">The sequence shown here is derived from an EMBL/GenBank/DDBJ whole genome shotgun (WGS) entry which is preliminary data.</text>
</comment>
<proteinExistence type="predicted"/>
<gene>
    <name evidence="3" type="ORF">I8J34_21280</name>
</gene>
<organism evidence="3 4">
    <name type="scientific">Denitromonas iodatirespirans</name>
    <dbReference type="NCBI Taxonomy" id="2795389"/>
    <lineage>
        <taxon>Bacteria</taxon>
        <taxon>Pseudomonadati</taxon>
        <taxon>Pseudomonadota</taxon>
        <taxon>Betaproteobacteria</taxon>
        <taxon>Rhodocyclales</taxon>
        <taxon>Zoogloeaceae</taxon>
        <taxon>Denitromonas</taxon>
    </lineage>
</organism>
<evidence type="ECO:0000256" key="1">
    <source>
        <dbReference type="SAM" id="SignalP"/>
    </source>
</evidence>
<dbReference type="Proteomes" id="UP000694660">
    <property type="component" value="Unassembled WGS sequence"/>
</dbReference>
<dbReference type="PROSITE" id="PS51257">
    <property type="entry name" value="PROKAR_LIPOPROTEIN"/>
    <property type="match status" value="1"/>
</dbReference>
<sequence>MKTHFKLPLGAAAIAVGLGCATPAMAAGWSYQQIADALHAVMESDRTVYTRLIVNRLQNQEKVIKASEHWKDEKALVLPAQMFRFGAEMVAEKNAGFSYALLSEWPVNKQNAPKTEVEKEGLKAIAATGKPFYKEETLGGKTYFTAVYPDKAVAKACISCHNDHKDSPRTDFKMGDVMGGVVLRLPM</sequence>
<evidence type="ECO:0000313" key="4">
    <source>
        <dbReference type="Proteomes" id="UP000694660"/>
    </source>
</evidence>
<dbReference type="AlphaFoldDB" id="A0A944DEW3"/>
<name>A0A944DEW3_DENI1</name>
<dbReference type="InterPro" id="IPR021796">
    <property type="entry name" value="Tll0287-like_dom"/>
</dbReference>
<feature type="signal peptide" evidence="1">
    <location>
        <begin position="1"/>
        <end position="26"/>
    </location>
</feature>
<keyword evidence="1" id="KW-0732">Signal</keyword>
<feature type="chain" id="PRO_5037209727" evidence="1">
    <location>
        <begin position="27"/>
        <end position="187"/>
    </location>
</feature>
<feature type="domain" description="Tll0287-like" evidence="2">
    <location>
        <begin position="33"/>
        <end position="186"/>
    </location>
</feature>